<dbReference type="Pfam" id="PF00004">
    <property type="entry name" value="AAA"/>
    <property type="match status" value="2"/>
</dbReference>
<feature type="domain" description="AAA+ ATPase" evidence="5">
    <location>
        <begin position="467"/>
        <end position="629"/>
    </location>
</feature>
<dbReference type="GO" id="GO:0005524">
    <property type="term" value="F:ATP binding"/>
    <property type="evidence" value="ECO:0007669"/>
    <property type="project" value="UniProtKB-KW"/>
</dbReference>
<dbReference type="CDD" id="cd19511">
    <property type="entry name" value="RecA-like_CDC48_r2-like"/>
    <property type="match status" value="1"/>
</dbReference>
<accession>A0ABD3M3I6</accession>
<comment type="caution">
    <text evidence="6">The sequence shown here is derived from an EMBL/GenBank/DDBJ whole genome shotgun (WGS) entry which is preliminary data.</text>
</comment>
<feature type="compositionally biased region" description="Polar residues" evidence="4">
    <location>
        <begin position="17"/>
        <end position="27"/>
    </location>
</feature>
<keyword evidence="7" id="KW-1185">Reference proteome</keyword>
<dbReference type="PANTHER" id="PTHR23077:SF27">
    <property type="entry name" value="ATPASE FAMILY GENE 2 PROTEIN HOMOLOG A"/>
    <property type="match status" value="1"/>
</dbReference>
<dbReference type="EMBL" id="JALLBG020000301">
    <property type="protein sequence ID" value="KAL3756606.1"/>
    <property type="molecule type" value="Genomic_DNA"/>
</dbReference>
<evidence type="ECO:0000313" key="7">
    <source>
        <dbReference type="Proteomes" id="UP001530293"/>
    </source>
</evidence>
<dbReference type="FunFam" id="1.10.8.60:FF:000115">
    <property type="entry name" value="N-ethylmaleimide-sensitive fusion protein, putative"/>
    <property type="match status" value="1"/>
</dbReference>
<keyword evidence="1" id="KW-0677">Repeat</keyword>
<dbReference type="InterPro" id="IPR050168">
    <property type="entry name" value="AAA_ATPase_domain"/>
</dbReference>
<dbReference type="InterPro" id="IPR027417">
    <property type="entry name" value="P-loop_NTPase"/>
</dbReference>
<gene>
    <name evidence="6" type="ORF">ACHAWU_010414</name>
</gene>
<evidence type="ECO:0000256" key="3">
    <source>
        <dbReference type="ARBA" id="ARBA00022840"/>
    </source>
</evidence>
<evidence type="ECO:0000256" key="2">
    <source>
        <dbReference type="ARBA" id="ARBA00022741"/>
    </source>
</evidence>
<evidence type="ECO:0000259" key="5">
    <source>
        <dbReference type="SMART" id="SM00382"/>
    </source>
</evidence>
<dbReference type="SUPFAM" id="SSF52540">
    <property type="entry name" value="P-loop containing nucleoside triphosphate hydrolases"/>
    <property type="match status" value="2"/>
</dbReference>
<dbReference type="FunFam" id="3.40.50.300:FF:000018">
    <property type="entry name" value="Cell division control 48"/>
    <property type="match status" value="1"/>
</dbReference>
<feature type="compositionally biased region" description="Basic and acidic residues" evidence="4">
    <location>
        <begin position="7"/>
        <end position="16"/>
    </location>
</feature>
<evidence type="ECO:0000256" key="1">
    <source>
        <dbReference type="ARBA" id="ARBA00022737"/>
    </source>
</evidence>
<feature type="domain" description="AAA+ ATPase" evidence="5">
    <location>
        <begin position="770"/>
        <end position="908"/>
    </location>
</feature>
<sequence length="1004" mass="108327">MSMKQKSKLENREKRAASTSYPSKNVPNTNVEPSVCKCLGLVAKSTQRTATDVDNLVDGKYAVVHWSDARKMGLRHGDAALIISSPSNSLSEISDDTTNVELIATVCDIRISPSDPHSDDNLTTSSGRSSFSRKENSQEKASSGSVLLSPNIVLHDIRTINNAPPDPITPANKMPNTSPSKSTFSFNKGGSGGSLLSPTPTKYTSPSGSKFSFSKGGGGDRIVSPSMTATSATKSTNTQCTKSTVSRVLVAPLLNLSSHQLRLLCLDAQRIQICPMNDTDKSCIVADLLASCKILQTLIISKYRGTYIQARRKDMPQTISTMDTISIPFRGLVRYFHVAGVMPVPQSDDQNDLLSHFEQLALSDNTNAITPDEPQLMELIQHHNKQCIKNGCGIAYKITPRTKIEFISSIDALHRATTEVEQNPRQVINKQRLVCAGLDSTLSRIKDVLLPPLLHPNLFPSDGPLQPPKGALLFGPAGVGKSLMAAQIANDLSFMSCNERIHVRIVNCADIISSTAIVGEAEKLLSDIFDKAEKSATSSGRGSLIILDDVHLICSRRGGMGAASRSTVDQLAGTLLALLDGIGTSHTDSSKTCGGGLIVLAITTDPSMLDPALRRPGRLDVEIEVSVPNDNARADILKFHLSHLIAEQRISEMDINALARLAKGFTGADCKMAVKEAVRSAISRIQRVDDDIEKAVDLVNHNISINVLYTDLEHAIRMTKPSAIKSVAVEVPNVLWSAIGGMDDVKALLKESIELPLTHPHLFEMMQVPPPKGILLYGPPGCSKTLCARAIATEGNMNFLAVKGPELLSKWLGESERALASLFRRARLASPAVIFFDELDSIASARGDGSSGSDRLLSQLLTELDGVTSGGMGSRVVVVGATNRPDVLDAALTRPGRMDRMIYVGLPDEKGRKGIFEIGLAGKDCHEDVNIHVLASDEVSKGYSGAEIIALCRDAALHAIGEMDEGIIQRPQIQMKHLLRSANDMTPHTTKSMLKFYEAFRGRH</sequence>
<dbReference type="InterPro" id="IPR003959">
    <property type="entry name" value="ATPase_AAA_core"/>
</dbReference>
<evidence type="ECO:0000313" key="6">
    <source>
        <dbReference type="EMBL" id="KAL3756606.1"/>
    </source>
</evidence>
<feature type="region of interest" description="Disordered" evidence="4">
    <location>
        <begin position="113"/>
        <end position="145"/>
    </location>
</feature>
<evidence type="ECO:0000256" key="4">
    <source>
        <dbReference type="SAM" id="MobiDB-lite"/>
    </source>
</evidence>
<organism evidence="6 7">
    <name type="scientific">Discostella pseudostelligera</name>
    <dbReference type="NCBI Taxonomy" id="259834"/>
    <lineage>
        <taxon>Eukaryota</taxon>
        <taxon>Sar</taxon>
        <taxon>Stramenopiles</taxon>
        <taxon>Ochrophyta</taxon>
        <taxon>Bacillariophyta</taxon>
        <taxon>Coscinodiscophyceae</taxon>
        <taxon>Thalassiosirophycidae</taxon>
        <taxon>Stephanodiscales</taxon>
        <taxon>Stephanodiscaceae</taxon>
        <taxon>Discostella</taxon>
    </lineage>
</organism>
<dbReference type="Pfam" id="PF17862">
    <property type="entry name" value="AAA_lid_3"/>
    <property type="match status" value="2"/>
</dbReference>
<dbReference type="InterPro" id="IPR003960">
    <property type="entry name" value="ATPase_AAA_CS"/>
</dbReference>
<dbReference type="Gene3D" id="1.10.8.60">
    <property type="match status" value="2"/>
</dbReference>
<feature type="region of interest" description="Disordered" evidence="4">
    <location>
        <begin position="1"/>
        <end position="27"/>
    </location>
</feature>
<feature type="compositionally biased region" description="Low complexity" evidence="4">
    <location>
        <begin position="180"/>
        <end position="214"/>
    </location>
</feature>
<reference evidence="6 7" key="1">
    <citation type="submission" date="2024-10" db="EMBL/GenBank/DDBJ databases">
        <title>Updated reference genomes for cyclostephanoid diatoms.</title>
        <authorList>
            <person name="Roberts W.R."/>
            <person name="Alverson A.J."/>
        </authorList>
    </citation>
    <scope>NUCLEOTIDE SEQUENCE [LARGE SCALE GENOMIC DNA]</scope>
    <source>
        <strain evidence="6 7">AJA232-27</strain>
    </source>
</reference>
<dbReference type="AlphaFoldDB" id="A0ABD3M3I6"/>
<dbReference type="PROSITE" id="PS00674">
    <property type="entry name" value="AAA"/>
    <property type="match status" value="1"/>
</dbReference>
<dbReference type="PANTHER" id="PTHR23077">
    <property type="entry name" value="AAA-FAMILY ATPASE"/>
    <property type="match status" value="1"/>
</dbReference>
<keyword evidence="2" id="KW-0547">Nucleotide-binding</keyword>
<dbReference type="SMART" id="SM00382">
    <property type="entry name" value="AAA"/>
    <property type="match status" value="2"/>
</dbReference>
<dbReference type="Gene3D" id="3.40.50.300">
    <property type="entry name" value="P-loop containing nucleotide triphosphate hydrolases"/>
    <property type="match status" value="2"/>
</dbReference>
<protein>
    <recommendedName>
        <fullName evidence="5">AAA+ ATPase domain-containing protein</fullName>
    </recommendedName>
</protein>
<dbReference type="InterPro" id="IPR041569">
    <property type="entry name" value="AAA_lid_3"/>
</dbReference>
<name>A0ABD3M3I6_9STRA</name>
<keyword evidence="3" id="KW-0067">ATP-binding</keyword>
<proteinExistence type="predicted"/>
<dbReference type="Proteomes" id="UP001530293">
    <property type="component" value="Unassembled WGS sequence"/>
</dbReference>
<feature type="compositionally biased region" description="Polar residues" evidence="4">
    <location>
        <begin position="121"/>
        <end position="130"/>
    </location>
</feature>
<feature type="region of interest" description="Disordered" evidence="4">
    <location>
        <begin position="162"/>
        <end position="218"/>
    </location>
</feature>
<dbReference type="InterPro" id="IPR003593">
    <property type="entry name" value="AAA+_ATPase"/>
</dbReference>